<organism evidence="3 4">
    <name type="scientific">Piedraia hortae CBS 480.64</name>
    <dbReference type="NCBI Taxonomy" id="1314780"/>
    <lineage>
        <taxon>Eukaryota</taxon>
        <taxon>Fungi</taxon>
        <taxon>Dikarya</taxon>
        <taxon>Ascomycota</taxon>
        <taxon>Pezizomycotina</taxon>
        <taxon>Dothideomycetes</taxon>
        <taxon>Dothideomycetidae</taxon>
        <taxon>Capnodiales</taxon>
        <taxon>Piedraiaceae</taxon>
        <taxon>Piedraia</taxon>
    </lineage>
</organism>
<accession>A0A6A7C5L1</accession>
<dbReference type="AlphaFoldDB" id="A0A6A7C5L1"/>
<dbReference type="PANTHER" id="PTHR10953">
    <property type="entry name" value="UBIQUITIN-ACTIVATING ENZYME E1"/>
    <property type="match status" value="1"/>
</dbReference>
<dbReference type="GO" id="GO:0016925">
    <property type="term" value="P:protein sumoylation"/>
    <property type="evidence" value="ECO:0007669"/>
    <property type="project" value="TreeGrafter"/>
</dbReference>
<feature type="domain" description="THIF-type NAD/FAD binding fold" evidence="2">
    <location>
        <begin position="36"/>
        <end position="86"/>
    </location>
</feature>
<sequence length="424" mass="46176">MSKTRTVPVVTPNKVTLPPNELSEPKSLTAAEIALYDRQIRLWGRGAQELLRGSSILLIGLRALGSEIAKNLVLAGIKSLVVVDSESERCADGNGENGGRQGHVDDQDADLTEDDSRGCIVVQQDLSAQFLLREGEVGLRRLDAALPRLRELNPRVEVTAAETLGDVGSVGGFSVVITTDVTYPRACEINALCRSAGTAFYYARALGLYGFIFADLVEHEYALSREAANVETAIGRETATRSVISVEVVRDDQTGKAMETVRKRESYVPLKEAARSLLEESVRRNRRRLGNVPPLLPCLLALFEYESLNGGRIPVLGTQGDLKTFTELSMRKTKELGLQPTIVKAEFLRQLLQGLECEITPTTAFVGARASEDVVNFLGKREATIMNFAVWDGDALDGRVFALTGIEEKEDVGGTPMEGIVVLD</sequence>
<dbReference type="GO" id="GO:0019948">
    <property type="term" value="F:SUMO activating enzyme activity"/>
    <property type="evidence" value="ECO:0007669"/>
    <property type="project" value="TreeGrafter"/>
</dbReference>
<evidence type="ECO:0000313" key="4">
    <source>
        <dbReference type="Proteomes" id="UP000799421"/>
    </source>
</evidence>
<dbReference type="PANTHER" id="PTHR10953:SF162">
    <property type="entry name" value="SUMO-ACTIVATING ENZYME SUBUNIT 1"/>
    <property type="match status" value="1"/>
</dbReference>
<dbReference type="Gene3D" id="3.40.50.720">
    <property type="entry name" value="NAD(P)-binding Rossmann-like Domain"/>
    <property type="match status" value="1"/>
</dbReference>
<protein>
    <recommendedName>
        <fullName evidence="2">THIF-type NAD/FAD binding fold domain-containing protein</fullName>
    </recommendedName>
</protein>
<dbReference type="GO" id="GO:0005737">
    <property type="term" value="C:cytoplasm"/>
    <property type="evidence" value="ECO:0007669"/>
    <property type="project" value="TreeGrafter"/>
</dbReference>
<dbReference type="Proteomes" id="UP000799421">
    <property type="component" value="Unassembled WGS sequence"/>
</dbReference>
<feature type="region of interest" description="Disordered" evidence="1">
    <location>
        <begin position="89"/>
        <end position="111"/>
    </location>
</feature>
<keyword evidence="4" id="KW-1185">Reference proteome</keyword>
<name>A0A6A7C5L1_9PEZI</name>
<dbReference type="OrthoDB" id="1708823at2759"/>
<dbReference type="Pfam" id="PF00899">
    <property type="entry name" value="ThiF"/>
    <property type="match status" value="1"/>
</dbReference>
<evidence type="ECO:0000313" key="3">
    <source>
        <dbReference type="EMBL" id="KAF2861998.1"/>
    </source>
</evidence>
<proteinExistence type="predicted"/>
<dbReference type="EMBL" id="MU005969">
    <property type="protein sequence ID" value="KAF2861998.1"/>
    <property type="molecule type" value="Genomic_DNA"/>
</dbReference>
<dbReference type="InterPro" id="IPR045886">
    <property type="entry name" value="ThiF/MoeB/HesA"/>
</dbReference>
<dbReference type="SUPFAM" id="SSF69572">
    <property type="entry name" value="Activating enzymes of the ubiquitin-like proteins"/>
    <property type="match status" value="1"/>
</dbReference>
<dbReference type="InterPro" id="IPR035985">
    <property type="entry name" value="Ubiquitin-activating_enz"/>
</dbReference>
<gene>
    <name evidence="3" type="ORF">K470DRAFT_256535</name>
</gene>
<dbReference type="GO" id="GO:0031510">
    <property type="term" value="C:SUMO activating enzyme complex"/>
    <property type="evidence" value="ECO:0007669"/>
    <property type="project" value="TreeGrafter"/>
</dbReference>
<evidence type="ECO:0000259" key="2">
    <source>
        <dbReference type="Pfam" id="PF00899"/>
    </source>
</evidence>
<dbReference type="InterPro" id="IPR000594">
    <property type="entry name" value="ThiF_NAD_FAD-bd"/>
</dbReference>
<evidence type="ECO:0000256" key="1">
    <source>
        <dbReference type="SAM" id="MobiDB-lite"/>
    </source>
</evidence>
<reference evidence="3" key="1">
    <citation type="journal article" date="2020" name="Stud. Mycol.">
        <title>101 Dothideomycetes genomes: a test case for predicting lifestyles and emergence of pathogens.</title>
        <authorList>
            <person name="Haridas S."/>
            <person name="Albert R."/>
            <person name="Binder M."/>
            <person name="Bloem J."/>
            <person name="Labutti K."/>
            <person name="Salamov A."/>
            <person name="Andreopoulos B."/>
            <person name="Baker S."/>
            <person name="Barry K."/>
            <person name="Bills G."/>
            <person name="Bluhm B."/>
            <person name="Cannon C."/>
            <person name="Castanera R."/>
            <person name="Culley D."/>
            <person name="Daum C."/>
            <person name="Ezra D."/>
            <person name="Gonzalez J."/>
            <person name="Henrissat B."/>
            <person name="Kuo A."/>
            <person name="Liang C."/>
            <person name="Lipzen A."/>
            <person name="Lutzoni F."/>
            <person name="Magnuson J."/>
            <person name="Mondo S."/>
            <person name="Nolan M."/>
            <person name="Ohm R."/>
            <person name="Pangilinan J."/>
            <person name="Park H.-J."/>
            <person name="Ramirez L."/>
            <person name="Alfaro M."/>
            <person name="Sun H."/>
            <person name="Tritt A."/>
            <person name="Yoshinaga Y."/>
            <person name="Zwiers L.-H."/>
            <person name="Turgeon B."/>
            <person name="Goodwin S."/>
            <person name="Spatafora J."/>
            <person name="Crous P."/>
            <person name="Grigoriev I."/>
        </authorList>
    </citation>
    <scope>NUCLEOTIDE SEQUENCE</scope>
    <source>
        <strain evidence="3">CBS 480.64</strain>
    </source>
</reference>